<keyword evidence="5 7" id="KW-0186">Copper</keyword>
<comment type="caution">
    <text evidence="8">The sequence shown here is derived from an EMBL/GenBank/DDBJ whole genome shotgun (WGS) entry which is preliminary data.</text>
</comment>
<evidence type="ECO:0000256" key="5">
    <source>
        <dbReference type="ARBA" id="ARBA00023008"/>
    </source>
</evidence>
<name>A0A833S204_9POAL</name>
<dbReference type="GO" id="GO:0005375">
    <property type="term" value="F:copper ion transmembrane transporter activity"/>
    <property type="evidence" value="ECO:0007669"/>
    <property type="project" value="UniProtKB-UniRule"/>
</dbReference>
<proteinExistence type="inferred from homology"/>
<evidence type="ECO:0000256" key="3">
    <source>
        <dbReference type="ARBA" id="ARBA00022796"/>
    </source>
</evidence>
<dbReference type="Proteomes" id="UP000623129">
    <property type="component" value="Unassembled WGS sequence"/>
</dbReference>
<accession>A0A833S204</accession>
<comment type="subcellular location">
    <subcellularLocation>
        <location evidence="7">Membrane</location>
        <topology evidence="7">Multi-pass membrane protein</topology>
    </subcellularLocation>
</comment>
<comment type="similarity">
    <text evidence="1 7">Belongs to the copper transporter (Ctr) (TC 1.A.56) family. SLC31A subfamily.</text>
</comment>
<dbReference type="PANTHER" id="PTHR12483:SF117">
    <property type="entry name" value="COPPER TRANSPORTER 3"/>
    <property type="match status" value="1"/>
</dbReference>
<reference evidence="8" key="1">
    <citation type="submission" date="2020-01" db="EMBL/GenBank/DDBJ databases">
        <title>Genome sequence of Kobresia littledalei, the first chromosome-level genome in the family Cyperaceae.</title>
        <authorList>
            <person name="Qu G."/>
        </authorList>
    </citation>
    <scope>NUCLEOTIDE SEQUENCE</scope>
    <source>
        <strain evidence="8">C.B.Clarke</strain>
        <tissue evidence="8">Leaf</tissue>
    </source>
</reference>
<keyword evidence="6 7" id="KW-0472">Membrane</keyword>
<protein>
    <recommendedName>
        <fullName evidence="7">Copper transport protein</fullName>
    </recommendedName>
</protein>
<evidence type="ECO:0000256" key="1">
    <source>
        <dbReference type="ARBA" id="ARBA00006921"/>
    </source>
</evidence>
<keyword evidence="4 7" id="KW-1133">Transmembrane helix</keyword>
<keyword evidence="7" id="KW-0813">Transport</keyword>
<keyword evidence="3 7" id="KW-0187">Copper transport</keyword>
<dbReference type="EMBL" id="SWLB01000001">
    <property type="protein sequence ID" value="KAF3341929.1"/>
    <property type="molecule type" value="Genomic_DNA"/>
</dbReference>
<dbReference type="Pfam" id="PF04145">
    <property type="entry name" value="Ctr"/>
    <property type="match status" value="2"/>
</dbReference>
<dbReference type="GO" id="GO:0005886">
    <property type="term" value="C:plasma membrane"/>
    <property type="evidence" value="ECO:0007669"/>
    <property type="project" value="TreeGrafter"/>
</dbReference>
<dbReference type="InterPro" id="IPR007274">
    <property type="entry name" value="Cop_transporter"/>
</dbReference>
<organism evidence="8 9">
    <name type="scientific">Carex littledalei</name>
    <dbReference type="NCBI Taxonomy" id="544730"/>
    <lineage>
        <taxon>Eukaryota</taxon>
        <taxon>Viridiplantae</taxon>
        <taxon>Streptophyta</taxon>
        <taxon>Embryophyta</taxon>
        <taxon>Tracheophyta</taxon>
        <taxon>Spermatophyta</taxon>
        <taxon>Magnoliopsida</taxon>
        <taxon>Liliopsida</taxon>
        <taxon>Poales</taxon>
        <taxon>Cyperaceae</taxon>
        <taxon>Cyperoideae</taxon>
        <taxon>Cariceae</taxon>
        <taxon>Carex</taxon>
        <taxon>Carex subgen. Euthyceras</taxon>
    </lineage>
</organism>
<dbReference type="OrthoDB" id="73901at2759"/>
<evidence type="ECO:0000256" key="2">
    <source>
        <dbReference type="ARBA" id="ARBA00022692"/>
    </source>
</evidence>
<keyword evidence="2 7" id="KW-0812">Transmembrane</keyword>
<dbReference type="PANTHER" id="PTHR12483">
    <property type="entry name" value="SOLUTE CARRIER FAMILY 31 COPPER TRANSPORTERS"/>
    <property type="match status" value="1"/>
</dbReference>
<keyword evidence="7" id="KW-0406">Ion transport</keyword>
<dbReference type="AlphaFoldDB" id="A0A833S204"/>
<evidence type="ECO:0000256" key="6">
    <source>
        <dbReference type="ARBA" id="ARBA00023136"/>
    </source>
</evidence>
<evidence type="ECO:0000313" key="9">
    <source>
        <dbReference type="Proteomes" id="UP000623129"/>
    </source>
</evidence>
<keyword evidence="9" id="KW-1185">Reference proteome</keyword>
<feature type="transmembrane region" description="Helical" evidence="7">
    <location>
        <begin position="99"/>
        <end position="129"/>
    </location>
</feature>
<evidence type="ECO:0000313" key="8">
    <source>
        <dbReference type="EMBL" id="KAF3341929.1"/>
    </source>
</evidence>
<gene>
    <name evidence="8" type="ORF">FCM35_KLT00567</name>
</gene>
<evidence type="ECO:0000256" key="4">
    <source>
        <dbReference type="ARBA" id="ARBA00022989"/>
    </source>
</evidence>
<evidence type="ECO:0000256" key="7">
    <source>
        <dbReference type="RuleBase" id="RU367022"/>
    </source>
</evidence>
<sequence length="157" mass="17188">MSHDHDHMSPPPPMDPINMSPQMAPMKKKYTSMNFFWGSKAEVLFSGWPGDRGGMYALALIVVFILAAGTEMVSSHRVDRYTNGKGVVQTAVHTVRVGLMYVLMLAVMSFNGGIFIAACIGHAFGFFIFKSAILSKARDEPACPDGTEHRDLPSMSC</sequence>